<gene>
    <name evidence="4" type="ORF">GCM10009681_55570</name>
</gene>
<evidence type="ECO:0000313" key="5">
    <source>
        <dbReference type="Proteomes" id="UP001500655"/>
    </source>
</evidence>
<dbReference type="EMBL" id="BAAALS010000053">
    <property type="protein sequence ID" value="GAA1777188.1"/>
    <property type="molecule type" value="Genomic_DNA"/>
</dbReference>
<evidence type="ECO:0000256" key="1">
    <source>
        <dbReference type="SAM" id="MobiDB-lite"/>
    </source>
</evidence>
<dbReference type="Pfam" id="PF13625">
    <property type="entry name" value="Helicase_C_3"/>
    <property type="match status" value="1"/>
</dbReference>
<evidence type="ECO:0008006" key="6">
    <source>
        <dbReference type="Google" id="ProtNLM"/>
    </source>
</evidence>
<dbReference type="Pfam" id="PF13280">
    <property type="entry name" value="WYL"/>
    <property type="match status" value="1"/>
</dbReference>
<organism evidence="4 5">
    <name type="scientific">Luedemannella helvata</name>
    <dbReference type="NCBI Taxonomy" id="349315"/>
    <lineage>
        <taxon>Bacteria</taxon>
        <taxon>Bacillati</taxon>
        <taxon>Actinomycetota</taxon>
        <taxon>Actinomycetes</taxon>
        <taxon>Micromonosporales</taxon>
        <taxon>Micromonosporaceae</taxon>
        <taxon>Luedemannella</taxon>
    </lineage>
</organism>
<protein>
    <recommendedName>
        <fullName evidence="6">Helicase XPB/Ssl2 N-terminal domain-containing protein</fullName>
    </recommendedName>
</protein>
<dbReference type="PROSITE" id="PS52050">
    <property type="entry name" value="WYL"/>
    <property type="match status" value="1"/>
</dbReference>
<feature type="region of interest" description="Disordered" evidence="1">
    <location>
        <begin position="711"/>
        <end position="738"/>
    </location>
</feature>
<dbReference type="Proteomes" id="UP001500655">
    <property type="component" value="Unassembled WGS sequence"/>
</dbReference>
<dbReference type="InterPro" id="IPR032830">
    <property type="entry name" value="XPB/Ssl2_N"/>
</dbReference>
<comment type="caution">
    <text evidence="4">The sequence shown here is derived from an EMBL/GenBank/DDBJ whole genome shotgun (WGS) entry which is preliminary data.</text>
</comment>
<dbReference type="RefSeq" id="WP_344088531.1">
    <property type="nucleotide sequence ID" value="NZ_BAAALS010000053.1"/>
</dbReference>
<feature type="domain" description="Helicase XPB/Ssl2 N-terminal" evidence="3">
    <location>
        <begin position="553"/>
        <end position="675"/>
    </location>
</feature>
<feature type="region of interest" description="Disordered" evidence="1">
    <location>
        <begin position="461"/>
        <end position="483"/>
    </location>
</feature>
<evidence type="ECO:0000259" key="3">
    <source>
        <dbReference type="Pfam" id="PF13625"/>
    </source>
</evidence>
<dbReference type="InterPro" id="IPR026881">
    <property type="entry name" value="WYL_dom"/>
</dbReference>
<evidence type="ECO:0000313" key="4">
    <source>
        <dbReference type="EMBL" id="GAA1777188.1"/>
    </source>
</evidence>
<keyword evidence="5" id="KW-1185">Reference proteome</keyword>
<evidence type="ECO:0000259" key="2">
    <source>
        <dbReference type="Pfam" id="PF13280"/>
    </source>
</evidence>
<accession>A0ABP4XDA5</accession>
<feature type="domain" description="WYL" evidence="2">
    <location>
        <begin position="785"/>
        <end position="847"/>
    </location>
</feature>
<sequence>MTSKLADQLRASPDAALATLLNLRPDLVVPMPGDLSVLAARSQSRVSVARALDGLDQFTLEILDGLRLVRGDGDTASVEALLALAVGPGVESADVLRAVRALRERFLVYGDETHLHLVAAIDEVTSAYPAGLGRPAAELDEAVASLVSDAAKLRRTLLSASPEARAVLDRLAAGPPIGTVRGKLLKGSDGDPDSPVRWLVGNRLLVAVSDDTVELPREVGLLLRRDAGPLGTLHPRPPEVDAKPRTVRTVDNAGAGQAMEAVRHLDTLLAELADAPAPVLKAGGMGVRDLRRLAKQAGTNEADTGTLLEVAYAAGLVAASEPTRTDEQRWLPTPAYDLWRASPLPQRWAVLGRTWLGMTRAPHLVGQRDDRDRIVGPLSPEVTRLGAPGVRRGVLGVLASLPPGVGPDADAVLAQLAWRAPRRYGGLAPGTTTVVAGPGGTPASAGLRAASTGAVLRAGSTNAATSAATNRTTAATGGTSAGPTSLTRATLAEAASLGVTGLGALTSYARLLLAEADRDPDDDPLGLRRDPNEPADALVAALETLLPEPVDHLLVQADLTVVVPGPPDPALAAELALVAEHESRGGAGVYRVTADSLRRALDAGYAASDLHGLFARRSTTPLPQALTYLIDDISRKHGGLRSGGAGAYLRSDDEALIAEVFADRRLATLMLRQLAPTVLVTGTGPGRLLEALREAGYAPVPEDAAGATLVTRPKAARATSRPAPRFGRPEDVELPRPTGPRLAAAVEQLRLGDKLARSVRRPPPAKSRLNLVGEATTPAQQHTQALAVLQQAMRDQAKVWVGYVDAHGSTNAKLVRPVSMAAGYLRAEDDRNEMLHTFALHRITSATLDE</sequence>
<name>A0ABP4XDA5_9ACTN</name>
<reference evidence="5" key="1">
    <citation type="journal article" date="2019" name="Int. J. Syst. Evol. Microbiol.">
        <title>The Global Catalogue of Microorganisms (GCM) 10K type strain sequencing project: providing services to taxonomists for standard genome sequencing and annotation.</title>
        <authorList>
            <consortium name="The Broad Institute Genomics Platform"/>
            <consortium name="The Broad Institute Genome Sequencing Center for Infectious Disease"/>
            <person name="Wu L."/>
            <person name="Ma J."/>
        </authorList>
    </citation>
    <scope>NUCLEOTIDE SEQUENCE [LARGE SCALE GENOMIC DNA]</scope>
    <source>
        <strain evidence="5">JCM 13249</strain>
    </source>
</reference>
<proteinExistence type="predicted"/>